<dbReference type="PANTHER" id="PTHR43065:SF42">
    <property type="entry name" value="TWO-COMPONENT SENSOR PPRA"/>
    <property type="match status" value="1"/>
</dbReference>
<dbReference type="CDD" id="cd00075">
    <property type="entry name" value="HATPase"/>
    <property type="match status" value="1"/>
</dbReference>
<dbReference type="PRINTS" id="PR00344">
    <property type="entry name" value="BCTRLSENSOR"/>
</dbReference>
<feature type="domain" description="PAC" evidence="14">
    <location>
        <begin position="477"/>
        <end position="530"/>
    </location>
</feature>
<keyword evidence="9" id="KW-0902">Two-component regulatory system</keyword>
<evidence type="ECO:0000256" key="4">
    <source>
        <dbReference type="ARBA" id="ARBA00022553"/>
    </source>
</evidence>
<dbReference type="InterPro" id="IPR004358">
    <property type="entry name" value="Sig_transdc_His_kin-like_C"/>
</dbReference>
<dbReference type="EC" id="2.7.13.3" evidence="3"/>
<keyword evidence="11" id="KW-1133">Transmembrane helix</keyword>
<feature type="transmembrane region" description="Helical" evidence="11">
    <location>
        <begin position="25"/>
        <end position="41"/>
    </location>
</feature>
<feature type="domain" description="PAS" evidence="13">
    <location>
        <begin position="405"/>
        <end position="475"/>
    </location>
</feature>
<dbReference type="Pfam" id="PF00512">
    <property type="entry name" value="HisKA"/>
    <property type="match status" value="1"/>
</dbReference>
<dbReference type="InterPro" id="IPR003661">
    <property type="entry name" value="HisK_dim/P_dom"/>
</dbReference>
<dbReference type="InterPro" id="IPR013767">
    <property type="entry name" value="PAS_fold"/>
</dbReference>
<dbReference type="Pfam" id="PF00989">
    <property type="entry name" value="PAS"/>
    <property type="match status" value="1"/>
</dbReference>
<organism evidence="16 17">
    <name type="scientific">Desulfonema ishimotonii</name>
    <dbReference type="NCBI Taxonomy" id="45657"/>
    <lineage>
        <taxon>Bacteria</taxon>
        <taxon>Pseudomonadati</taxon>
        <taxon>Thermodesulfobacteriota</taxon>
        <taxon>Desulfobacteria</taxon>
        <taxon>Desulfobacterales</taxon>
        <taxon>Desulfococcaceae</taxon>
        <taxon>Desulfonema</taxon>
    </lineage>
</organism>
<dbReference type="PIRSF" id="PIRSF037532">
    <property type="entry name" value="STHK_NtrY"/>
    <property type="match status" value="1"/>
</dbReference>
<dbReference type="InterPro" id="IPR036890">
    <property type="entry name" value="HATPase_C_sf"/>
</dbReference>
<dbReference type="PROSITE" id="PS50109">
    <property type="entry name" value="HIS_KIN"/>
    <property type="match status" value="1"/>
</dbReference>
<evidence type="ECO:0000259" key="13">
    <source>
        <dbReference type="PROSITE" id="PS50112"/>
    </source>
</evidence>
<dbReference type="InterPro" id="IPR000014">
    <property type="entry name" value="PAS"/>
</dbReference>
<dbReference type="Gene3D" id="3.30.565.10">
    <property type="entry name" value="Histidine kinase-like ATPase, C-terminal domain"/>
    <property type="match status" value="1"/>
</dbReference>
<evidence type="ECO:0000256" key="9">
    <source>
        <dbReference type="ARBA" id="ARBA00023012"/>
    </source>
</evidence>
<keyword evidence="4" id="KW-0597">Phosphoprotein</keyword>
<keyword evidence="11" id="KW-0812">Transmembrane</keyword>
<evidence type="ECO:0000259" key="12">
    <source>
        <dbReference type="PROSITE" id="PS50109"/>
    </source>
</evidence>
<feature type="domain" description="Histidine kinase" evidence="12">
    <location>
        <begin position="536"/>
        <end position="744"/>
    </location>
</feature>
<dbReference type="GO" id="GO:0016020">
    <property type="term" value="C:membrane"/>
    <property type="evidence" value="ECO:0007669"/>
    <property type="project" value="UniProtKB-SubCell"/>
</dbReference>
<comment type="caution">
    <text evidence="16">The sequence shown here is derived from an EMBL/GenBank/DDBJ whole genome shotgun (WGS) entry which is preliminary data.</text>
</comment>
<dbReference type="CDD" id="cd00082">
    <property type="entry name" value="HisKA"/>
    <property type="match status" value="1"/>
</dbReference>
<keyword evidence="8" id="KW-0067">ATP-binding</keyword>
<protein>
    <recommendedName>
        <fullName evidence="3">histidine kinase</fullName>
        <ecNumber evidence="3">2.7.13.3</ecNumber>
    </recommendedName>
</protein>
<dbReference type="SMART" id="SM00387">
    <property type="entry name" value="HATPase_c"/>
    <property type="match status" value="1"/>
</dbReference>
<feature type="coiled-coil region" evidence="10">
    <location>
        <begin position="378"/>
        <end position="405"/>
    </location>
</feature>
<dbReference type="EMBL" id="BEXT01000001">
    <property type="protein sequence ID" value="GBC62895.1"/>
    <property type="molecule type" value="Genomic_DNA"/>
</dbReference>
<evidence type="ECO:0000256" key="11">
    <source>
        <dbReference type="SAM" id="Phobius"/>
    </source>
</evidence>
<dbReference type="PROSITE" id="PS50885">
    <property type="entry name" value="HAMP"/>
    <property type="match status" value="1"/>
</dbReference>
<name>A0A401G111_9BACT</name>
<accession>A0A401G111</accession>
<dbReference type="InterPro" id="IPR003594">
    <property type="entry name" value="HATPase_dom"/>
</dbReference>
<sequence length="744" mass="85117">MSKNRFKRRPAPRSDQDRRRRRREIFLIFAIIGVMALVTYLEKRLIYFGPNFQVSNTVLMFILININLLLLILLIFLVFRNLVKLLYDRKRKVMGAKLRTRLVIAFVSLTLLPTSILFFFSINFITNSIEFWFNIPIEQALENSLSVGRQLYTYAEDHNRFFLRRIAYQIRTRDLLAPGKRDALAKYIRIVQREFNLHAVEVYDASARRLVFIRATPLRDLPFPPMQARDLLKSTEAKAIRSFSENSPAGELSRSPGAIPFGTTGRAVRGFVVVSALLPPTLSENLLSISRGVEEYSQIKLLKRPIRVTYYLILSIVSLLVVFCAIWFGFYLAKSISVPIRELAEGTRRVAEGDLGFSITRMADDEIGSLVDSFNKMTRELRANRSQLELSARMLRQQNTEIEARRQYMEIVLKNVSTGVISFDAGGFVITTNTSAEKMLSIRSDEISNKSYKKLLRDQHLEVADEVMEKLAASRDNTVEMPLRLTISGRPRSFLVHVSGLRNDAGHHIGLVVVFDDLTDQEKAQRMAAWREVARRIAHEVKNPLTPISLSAQRLKRKYAARIDEPVFEECTRMIIDQVELIRNLVNEFSRFARFPTANPMLCDLPPIIRETVALYREGLPDILFELRMPEDLVQLNLDRQQMKQALINLIDNAISAMKHRGHITFTVTHDAILKIVRMEVADDGPGISGEDKTRLFEPYFSTKKTGMGLGLTIVSSIIADHNGMIRVQDNQPRGTKFIIELPV</sequence>
<evidence type="ECO:0000259" key="14">
    <source>
        <dbReference type="PROSITE" id="PS50113"/>
    </source>
</evidence>
<keyword evidence="11" id="KW-0472">Membrane</keyword>
<evidence type="ECO:0000256" key="10">
    <source>
        <dbReference type="SAM" id="Coils"/>
    </source>
</evidence>
<keyword evidence="6" id="KW-0547">Nucleotide-binding</keyword>
<gene>
    <name evidence="16" type="ORF">DENIS_3879</name>
</gene>
<dbReference type="Pfam" id="PF00672">
    <property type="entry name" value="HAMP"/>
    <property type="match status" value="1"/>
</dbReference>
<dbReference type="SUPFAM" id="SSF47384">
    <property type="entry name" value="Homodimeric domain of signal transducing histidine kinase"/>
    <property type="match status" value="1"/>
</dbReference>
<dbReference type="SMART" id="SM00304">
    <property type="entry name" value="HAMP"/>
    <property type="match status" value="1"/>
</dbReference>
<dbReference type="Gene3D" id="3.30.450.20">
    <property type="entry name" value="PAS domain"/>
    <property type="match status" value="1"/>
</dbReference>
<dbReference type="PROSITE" id="PS50112">
    <property type="entry name" value="PAS"/>
    <property type="match status" value="1"/>
</dbReference>
<evidence type="ECO:0000256" key="7">
    <source>
        <dbReference type="ARBA" id="ARBA00022777"/>
    </source>
</evidence>
<dbReference type="SUPFAM" id="SSF158472">
    <property type="entry name" value="HAMP domain-like"/>
    <property type="match status" value="1"/>
</dbReference>
<dbReference type="CDD" id="cd06225">
    <property type="entry name" value="HAMP"/>
    <property type="match status" value="1"/>
</dbReference>
<keyword evidence="5" id="KW-0808">Transferase</keyword>
<dbReference type="GO" id="GO:0005524">
    <property type="term" value="F:ATP binding"/>
    <property type="evidence" value="ECO:0007669"/>
    <property type="project" value="UniProtKB-KW"/>
</dbReference>
<evidence type="ECO:0000256" key="1">
    <source>
        <dbReference type="ARBA" id="ARBA00000085"/>
    </source>
</evidence>
<evidence type="ECO:0000256" key="6">
    <source>
        <dbReference type="ARBA" id="ARBA00022741"/>
    </source>
</evidence>
<dbReference type="InterPro" id="IPR036097">
    <property type="entry name" value="HisK_dim/P_sf"/>
</dbReference>
<feature type="transmembrane region" description="Helical" evidence="11">
    <location>
        <begin position="310"/>
        <end position="333"/>
    </location>
</feature>
<dbReference type="InterPro" id="IPR003660">
    <property type="entry name" value="HAMP_dom"/>
</dbReference>
<feature type="transmembrane region" description="Helical" evidence="11">
    <location>
        <begin position="61"/>
        <end position="82"/>
    </location>
</feature>
<evidence type="ECO:0000256" key="5">
    <source>
        <dbReference type="ARBA" id="ARBA00022679"/>
    </source>
</evidence>
<dbReference type="InterPro" id="IPR017232">
    <property type="entry name" value="NtrY"/>
</dbReference>
<dbReference type="SMART" id="SM00091">
    <property type="entry name" value="PAS"/>
    <property type="match status" value="1"/>
</dbReference>
<feature type="transmembrane region" description="Helical" evidence="11">
    <location>
        <begin position="102"/>
        <end position="125"/>
    </location>
</feature>
<dbReference type="SMART" id="SM00388">
    <property type="entry name" value="HisKA"/>
    <property type="match status" value="1"/>
</dbReference>
<dbReference type="Proteomes" id="UP000288096">
    <property type="component" value="Unassembled WGS sequence"/>
</dbReference>
<evidence type="ECO:0000313" key="16">
    <source>
        <dbReference type="EMBL" id="GBC62895.1"/>
    </source>
</evidence>
<feature type="domain" description="HAMP" evidence="15">
    <location>
        <begin position="334"/>
        <end position="386"/>
    </location>
</feature>
<dbReference type="OrthoDB" id="9781147at2"/>
<reference evidence="17" key="1">
    <citation type="submission" date="2017-11" db="EMBL/GenBank/DDBJ databases">
        <authorList>
            <person name="Watanabe M."/>
            <person name="Kojima H."/>
        </authorList>
    </citation>
    <scope>NUCLEOTIDE SEQUENCE [LARGE SCALE GENOMIC DNA]</scope>
    <source>
        <strain evidence="17">Tokyo 01</strain>
    </source>
</reference>
<dbReference type="GO" id="GO:0006355">
    <property type="term" value="P:regulation of DNA-templated transcription"/>
    <property type="evidence" value="ECO:0007669"/>
    <property type="project" value="InterPro"/>
</dbReference>
<evidence type="ECO:0000256" key="8">
    <source>
        <dbReference type="ARBA" id="ARBA00022840"/>
    </source>
</evidence>
<reference evidence="17" key="2">
    <citation type="submission" date="2019-01" db="EMBL/GenBank/DDBJ databases">
        <title>Genome sequence of Desulfonema ishimotonii strain Tokyo 01.</title>
        <authorList>
            <person name="Fukui M."/>
        </authorList>
    </citation>
    <scope>NUCLEOTIDE SEQUENCE [LARGE SCALE GENOMIC DNA]</scope>
    <source>
        <strain evidence="17">Tokyo 01</strain>
    </source>
</reference>
<dbReference type="PROSITE" id="PS50113">
    <property type="entry name" value="PAC"/>
    <property type="match status" value="1"/>
</dbReference>
<keyword evidence="7 16" id="KW-0418">Kinase</keyword>
<comment type="catalytic activity">
    <reaction evidence="1">
        <text>ATP + protein L-histidine = ADP + protein N-phospho-L-histidine.</text>
        <dbReference type="EC" id="2.7.13.3"/>
    </reaction>
</comment>
<dbReference type="Pfam" id="PF02518">
    <property type="entry name" value="HATPase_c"/>
    <property type="match status" value="1"/>
</dbReference>
<proteinExistence type="predicted"/>
<dbReference type="Gene3D" id="1.10.287.130">
    <property type="match status" value="1"/>
</dbReference>
<keyword evidence="17" id="KW-1185">Reference proteome</keyword>
<dbReference type="AlphaFoldDB" id="A0A401G111"/>
<dbReference type="InterPro" id="IPR000700">
    <property type="entry name" value="PAS-assoc_C"/>
</dbReference>
<evidence type="ECO:0000256" key="2">
    <source>
        <dbReference type="ARBA" id="ARBA00004370"/>
    </source>
</evidence>
<dbReference type="InterPro" id="IPR005467">
    <property type="entry name" value="His_kinase_dom"/>
</dbReference>
<evidence type="ECO:0000313" key="17">
    <source>
        <dbReference type="Proteomes" id="UP000288096"/>
    </source>
</evidence>
<dbReference type="PANTHER" id="PTHR43065">
    <property type="entry name" value="SENSOR HISTIDINE KINASE"/>
    <property type="match status" value="1"/>
</dbReference>
<evidence type="ECO:0000256" key="3">
    <source>
        <dbReference type="ARBA" id="ARBA00012438"/>
    </source>
</evidence>
<dbReference type="NCBIfam" id="TIGR00229">
    <property type="entry name" value="sensory_box"/>
    <property type="match status" value="1"/>
</dbReference>
<dbReference type="GO" id="GO:0000155">
    <property type="term" value="F:phosphorelay sensor kinase activity"/>
    <property type="evidence" value="ECO:0007669"/>
    <property type="project" value="InterPro"/>
</dbReference>
<dbReference type="CDD" id="cd00130">
    <property type="entry name" value="PAS"/>
    <property type="match status" value="1"/>
</dbReference>
<dbReference type="Gene3D" id="6.10.340.10">
    <property type="match status" value="1"/>
</dbReference>
<dbReference type="SUPFAM" id="SSF55874">
    <property type="entry name" value="ATPase domain of HSP90 chaperone/DNA topoisomerase II/histidine kinase"/>
    <property type="match status" value="1"/>
</dbReference>
<dbReference type="SUPFAM" id="SSF55785">
    <property type="entry name" value="PYP-like sensor domain (PAS domain)"/>
    <property type="match status" value="1"/>
</dbReference>
<evidence type="ECO:0000259" key="15">
    <source>
        <dbReference type="PROSITE" id="PS50885"/>
    </source>
</evidence>
<comment type="subcellular location">
    <subcellularLocation>
        <location evidence="2">Membrane</location>
    </subcellularLocation>
</comment>
<dbReference type="InterPro" id="IPR035965">
    <property type="entry name" value="PAS-like_dom_sf"/>
</dbReference>
<keyword evidence="10" id="KW-0175">Coiled coil</keyword>